<proteinExistence type="predicted"/>
<keyword evidence="2" id="KW-1185">Reference proteome</keyword>
<dbReference type="Gene3D" id="1.10.340.30">
    <property type="entry name" value="Hypothetical protein, domain 2"/>
    <property type="match status" value="1"/>
</dbReference>
<dbReference type="InterPro" id="IPR011257">
    <property type="entry name" value="DNA_glycosylase"/>
</dbReference>
<evidence type="ECO:0000313" key="1">
    <source>
        <dbReference type="EMBL" id="RAH97830.1"/>
    </source>
</evidence>
<evidence type="ECO:0000313" key="2">
    <source>
        <dbReference type="Proteomes" id="UP000249590"/>
    </source>
</evidence>
<comment type="caution">
    <text evidence="1">The sequence shown here is derived from an EMBL/GenBank/DDBJ whole genome shotgun (WGS) entry which is preliminary data.</text>
</comment>
<name>A0A8B2NRT8_9HYPH</name>
<dbReference type="AlphaFoldDB" id="A0A8B2NRT8"/>
<dbReference type="RefSeq" id="WP_111351675.1">
    <property type="nucleotide sequence ID" value="NZ_QHHQ01000008.1"/>
</dbReference>
<dbReference type="EMBL" id="QHHQ01000008">
    <property type="protein sequence ID" value="RAH97830.1"/>
    <property type="molecule type" value="Genomic_DNA"/>
</dbReference>
<dbReference type="SUPFAM" id="SSF48150">
    <property type="entry name" value="DNA-glycosylase"/>
    <property type="match status" value="1"/>
</dbReference>
<dbReference type="Proteomes" id="UP000249590">
    <property type="component" value="Unassembled WGS sequence"/>
</dbReference>
<evidence type="ECO:0008006" key="3">
    <source>
        <dbReference type="Google" id="ProtNLM"/>
    </source>
</evidence>
<accession>A0A8B2NRT8</accession>
<reference evidence="1 2" key="1">
    <citation type="submission" date="2018-05" db="EMBL/GenBank/DDBJ databases">
        <title>Acuticoccus sediminis sp. nov., isolated from deep-sea sediment of Indian Ocean.</title>
        <authorList>
            <person name="Liu X."/>
            <person name="Lai Q."/>
            <person name="Du Y."/>
            <person name="Sun F."/>
            <person name="Zhang X."/>
            <person name="Wang S."/>
            <person name="Shao Z."/>
        </authorList>
    </citation>
    <scope>NUCLEOTIDE SEQUENCE [LARGE SCALE GENOMIC DNA]</scope>
    <source>
        <strain evidence="1 2">PTG4-2</strain>
    </source>
</reference>
<dbReference type="GO" id="GO:0003824">
    <property type="term" value="F:catalytic activity"/>
    <property type="evidence" value="ECO:0007669"/>
    <property type="project" value="InterPro"/>
</dbReference>
<dbReference type="GO" id="GO:0006281">
    <property type="term" value="P:DNA repair"/>
    <property type="evidence" value="ECO:0007669"/>
    <property type="project" value="InterPro"/>
</dbReference>
<protein>
    <recommendedName>
        <fullName evidence="3">Endonuclease III</fullName>
    </recommendedName>
</protein>
<organism evidence="1 2">
    <name type="scientific">Acuticoccus sediminis</name>
    <dbReference type="NCBI Taxonomy" id="2184697"/>
    <lineage>
        <taxon>Bacteria</taxon>
        <taxon>Pseudomonadati</taxon>
        <taxon>Pseudomonadota</taxon>
        <taxon>Alphaproteobacteria</taxon>
        <taxon>Hyphomicrobiales</taxon>
        <taxon>Amorphaceae</taxon>
        <taxon>Acuticoccus</taxon>
    </lineage>
</organism>
<dbReference type="OrthoDB" id="3078554at2"/>
<gene>
    <name evidence="1" type="ORF">DLJ53_28775</name>
</gene>
<sequence>MTEARTLMADEGRTFCEELSIPLARGTPSPLFRWLTACILSASPIRHDQAARAARALADAGLTTARKMADATWETRRKILNENGYARFDERTASILGDAAQLIVDDYGGDLRRLREAAGHDPKDERARLKSVKGVGDTAVDIFFREVQAVWDELYPFADDLALEAANRHRMGRDAKALAETVPRKSFPHLVVALARDELSHRHR</sequence>